<sequence length="85" mass="9549">MFAKNGFYRTNNKNSPTGQFSLPDRVDRFGIRIIFSLDRPLLISSLAQQSSFATSAPAQLSASGCYSFILQFVPIRKITTQKEKE</sequence>
<protein>
    <submittedName>
        <fullName evidence="1">Uncharacterized protein</fullName>
    </submittedName>
</protein>
<dbReference type="EMBL" id="AP028921">
    <property type="protein sequence ID" value="BET01565.1"/>
    <property type="molecule type" value="Genomic_DNA"/>
</dbReference>
<name>A0ABN7BD10_9HEMI</name>
<proteinExistence type="predicted"/>
<gene>
    <name evidence="1" type="ORF">NTJ_14382</name>
</gene>
<keyword evidence="2" id="KW-1185">Reference proteome</keyword>
<accession>A0ABN7BD10</accession>
<evidence type="ECO:0000313" key="2">
    <source>
        <dbReference type="Proteomes" id="UP001307889"/>
    </source>
</evidence>
<dbReference type="Proteomes" id="UP001307889">
    <property type="component" value="Chromosome 13"/>
</dbReference>
<reference evidence="1 2" key="1">
    <citation type="submission" date="2023-09" db="EMBL/GenBank/DDBJ databases">
        <title>Nesidiocoris tenuis whole genome shotgun sequence.</title>
        <authorList>
            <person name="Shibata T."/>
            <person name="Shimoda M."/>
            <person name="Kobayashi T."/>
            <person name="Uehara T."/>
        </authorList>
    </citation>
    <scope>NUCLEOTIDE SEQUENCE [LARGE SCALE GENOMIC DNA]</scope>
    <source>
        <strain evidence="1 2">Japan</strain>
    </source>
</reference>
<organism evidence="1 2">
    <name type="scientific">Nesidiocoris tenuis</name>
    <dbReference type="NCBI Taxonomy" id="355587"/>
    <lineage>
        <taxon>Eukaryota</taxon>
        <taxon>Metazoa</taxon>
        <taxon>Ecdysozoa</taxon>
        <taxon>Arthropoda</taxon>
        <taxon>Hexapoda</taxon>
        <taxon>Insecta</taxon>
        <taxon>Pterygota</taxon>
        <taxon>Neoptera</taxon>
        <taxon>Paraneoptera</taxon>
        <taxon>Hemiptera</taxon>
        <taxon>Heteroptera</taxon>
        <taxon>Panheteroptera</taxon>
        <taxon>Cimicomorpha</taxon>
        <taxon>Miridae</taxon>
        <taxon>Dicyphina</taxon>
        <taxon>Nesidiocoris</taxon>
    </lineage>
</organism>
<evidence type="ECO:0000313" key="1">
    <source>
        <dbReference type="EMBL" id="BET01565.1"/>
    </source>
</evidence>